<dbReference type="OrthoDB" id="1689146at2759"/>
<reference evidence="1" key="1">
    <citation type="journal article" date="2019" name="Genome Biol. Evol.">
        <title>The Rhododendron genome and chromosomal organization provide insight into shared whole-genome duplications across the heath family (Ericaceae).</title>
        <authorList>
            <person name="Soza V.L."/>
            <person name="Lindsley D."/>
            <person name="Waalkes A."/>
            <person name="Ramage E."/>
            <person name="Patwardhan R.P."/>
            <person name="Burton J.N."/>
            <person name="Adey A."/>
            <person name="Kumar A."/>
            <person name="Qiu R."/>
            <person name="Shendure J."/>
            <person name="Hall B."/>
        </authorList>
    </citation>
    <scope>NUCLEOTIDE SEQUENCE</scope>
    <source>
        <strain evidence="1">RSF 1966-606</strain>
    </source>
</reference>
<dbReference type="EMBL" id="QEFC01000758">
    <property type="protein sequence ID" value="KAE9462383.1"/>
    <property type="molecule type" value="Genomic_DNA"/>
</dbReference>
<gene>
    <name evidence="1" type="ORF">C3L33_05709</name>
</gene>
<evidence type="ECO:0000313" key="1">
    <source>
        <dbReference type="EMBL" id="KAE9462383.1"/>
    </source>
</evidence>
<organism evidence="1">
    <name type="scientific">Rhododendron williamsianum</name>
    <dbReference type="NCBI Taxonomy" id="262921"/>
    <lineage>
        <taxon>Eukaryota</taxon>
        <taxon>Viridiplantae</taxon>
        <taxon>Streptophyta</taxon>
        <taxon>Embryophyta</taxon>
        <taxon>Tracheophyta</taxon>
        <taxon>Spermatophyta</taxon>
        <taxon>Magnoliopsida</taxon>
        <taxon>eudicotyledons</taxon>
        <taxon>Gunneridae</taxon>
        <taxon>Pentapetalae</taxon>
        <taxon>asterids</taxon>
        <taxon>Ericales</taxon>
        <taxon>Ericaceae</taxon>
        <taxon>Ericoideae</taxon>
        <taxon>Rhodoreae</taxon>
        <taxon>Rhododendron</taxon>
    </lineage>
</organism>
<accession>A0A6A4LT21</accession>
<feature type="non-terminal residue" evidence="1">
    <location>
        <position position="1"/>
    </location>
</feature>
<comment type="caution">
    <text evidence="1">The sequence shown here is derived from an EMBL/GenBank/DDBJ whole genome shotgun (WGS) entry which is preliminary data.</text>
</comment>
<protein>
    <submittedName>
        <fullName evidence="1">Uncharacterized protein</fullName>
    </submittedName>
</protein>
<dbReference type="Pfam" id="PF04578">
    <property type="entry name" value="DUF594"/>
    <property type="match status" value="1"/>
</dbReference>
<dbReference type="PANTHER" id="PTHR31325">
    <property type="entry name" value="OS01G0798800 PROTEIN-RELATED"/>
    <property type="match status" value="1"/>
</dbReference>
<sequence>MCLHLATTICCHRETETNDGSNSPWKQNKKVSKALSDYMMYLLIVNPSLYSIDRSNMFAMNPSLLPNDGSETLEENIDYLDSLIGNTGEVRGACDHLLTHGLSDSSAWYGVVRSLVTNLETINEQETRWEIMKLMWWRMLQTAASDPKIGGIRQKDAHFRGLSQGGELLTFIWFYYSPYVEINRGEDRTGNP</sequence>
<proteinExistence type="predicted"/>
<dbReference type="InterPro" id="IPR007658">
    <property type="entry name" value="DUF594"/>
</dbReference>
<name>A0A6A4LT21_9ERIC</name>
<dbReference type="AlphaFoldDB" id="A0A6A4LT21"/>